<feature type="region of interest" description="Disordered" evidence="1">
    <location>
        <begin position="1"/>
        <end position="24"/>
    </location>
</feature>
<dbReference type="EMBL" id="JBDPZD010000003">
    <property type="protein sequence ID" value="MEO3692423.1"/>
    <property type="molecule type" value="Genomic_DNA"/>
</dbReference>
<accession>A0ABV0G3W1</accession>
<comment type="caution">
    <text evidence="2">The sequence shown here is derived from an EMBL/GenBank/DDBJ whole genome shotgun (WGS) entry which is preliminary data.</text>
</comment>
<protein>
    <submittedName>
        <fullName evidence="2">Uncharacterized protein</fullName>
    </submittedName>
</protein>
<dbReference type="RefSeq" id="WP_347705241.1">
    <property type="nucleotide sequence ID" value="NZ_JBDPZD010000003.1"/>
</dbReference>
<sequence>MTATQAGRLAAPAPTPARPAPAAPPHYLRRMARFIVLRAALRGRLSWPAALLTLQWLEGGQ</sequence>
<reference evidence="2 3" key="1">
    <citation type="submission" date="2024-05" db="EMBL/GenBank/DDBJ databases">
        <title>Roseateles sp. DJS-2-20 16S ribosomal RNA gene Genome sequencing and assembly.</title>
        <authorList>
            <person name="Woo H."/>
        </authorList>
    </citation>
    <scope>NUCLEOTIDE SEQUENCE [LARGE SCALE GENOMIC DNA]</scope>
    <source>
        <strain evidence="2 3">DJS-2-20</strain>
    </source>
</reference>
<evidence type="ECO:0000313" key="3">
    <source>
        <dbReference type="Proteomes" id="UP001495147"/>
    </source>
</evidence>
<feature type="compositionally biased region" description="Pro residues" evidence="1">
    <location>
        <begin position="13"/>
        <end position="24"/>
    </location>
</feature>
<evidence type="ECO:0000313" key="2">
    <source>
        <dbReference type="EMBL" id="MEO3692423.1"/>
    </source>
</evidence>
<evidence type="ECO:0000256" key="1">
    <source>
        <dbReference type="SAM" id="MobiDB-lite"/>
    </source>
</evidence>
<proteinExistence type="predicted"/>
<dbReference type="Proteomes" id="UP001495147">
    <property type="component" value="Unassembled WGS sequence"/>
</dbReference>
<name>A0ABV0G3W1_9BURK</name>
<gene>
    <name evidence="2" type="ORF">ABDJ85_13165</name>
</gene>
<organism evidence="2 3">
    <name type="scientific">Roseateles paludis</name>
    <dbReference type="NCBI Taxonomy" id="3145238"/>
    <lineage>
        <taxon>Bacteria</taxon>
        <taxon>Pseudomonadati</taxon>
        <taxon>Pseudomonadota</taxon>
        <taxon>Betaproteobacteria</taxon>
        <taxon>Burkholderiales</taxon>
        <taxon>Sphaerotilaceae</taxon>
        <taxon>Roseateles</taxon>
    </lineage>
</organism>
<keyword evidence="3" id="KW-1185">Reference proteome</keyword>